<feature type="transmembrane region" description="Helical" evidence="8">
    <location>
        <begin position="218"/>
        <end position="249"/>
    </location>
</feature>
<dbReference type="PANTHER" id="PTHR33908">
    <property type="entry name" value="MANNOSYLTRANSFERASE YKCB-RELATED"/>
    <property type="match status" value="1"/>
</dbReference>
<dbReference type="PANTHER" id="PTHR33908:SF11">
    <property type="entry name" value="MEMBRANE PROTEIN"/>
    <property type="match status" value="1"/>
</dbReference>
<evidence type="ECO:0000256" key="6">
    <source>
        <dbReference type="ARBA" id="ARBA00022989"/>
    </source>
</evidence>
<feature type="transmembrane region" description="Helical" evidence="8">
    <location>
        <begin position="188"/>
        <end position="206"/>
    </location>
</feature>
<keyword evidence="6 8" id="KW-1133">Transmembrane helix</keyword>
<feature type="transmembrane region" description="Helical" evidence="8">
    <location>
        <begin position="137"/>
        <end position="158"/>
    </location>
</feature>
<feature type="transmembrane region" description="Helical" evidence="8">
    <location>
        <begin position="342"/>
        <end position="362"/>
    </location>
</feature>
<organism evidence="10 11">
    <name type="scientific">Leptolyngbya boryana NIES-2135</name>
    <dbReference type="NCBI Taxonomy" id="1973484"/>
    <lineage>
        <taxon>Bacteria</taxon>
        <taxon>Bacillati</taxon>
        <taxon>Cyanobacteriota</taxon>
        <taxon>Cyanophyceae</taxon>
        <taxon>Leptolyngbyales</taxon>
        <taxon>Leptolyngbyaceae</taxon>
        <taxon>Leptolyngbya group</taxon>
        <taxon>Leptolyngbya</taxon>
    </lineage>
</organism>
<evidence type="ECO:0000256" key="4">
    <source>
        <dbReference type="ARBA" id="ARBA00022679"/>
    </source>
</evidence>
<feature type="transmembrane region" description="Helical" evidence="8">
    <location>
        <begin position="95"/>
        <end position="117"/>
    </location>
</feature>
<dbReference type="EMBL" id="AP018203">
    <property type="protein sequence ID" value="BAY58309.1"/>
    <property type="molecule type" value="Genomic_DNA"/>
</dbReference>
<evidence type="ECO:0000256" key="7">
    <source>
        <dbReference type="ARBA" id="ARBA00023136"/>
    </source>
</evidence>
<dbReference type="Proteomes" id="UP000217895">
    <property type="component" value="Chromosome"/>
</dbReference>
<dbReference type="GO" id="GO:0005886">
    <property type="term" value="C:plasma membrane"/>
    <property type="evidence" value="ECO:0007669"/>
    <property type="project" value="UniProtKB-SubCell"/>
</dbReference>
<protein>
    <recommendedName>
        <fullName evidence="9">Glycosyltransferase RgtA/B/C/D-like domain-containing protein</fullName>
    </recommendedName>
</protein>
<feature type="transmembrane region" description="Helical" evidence="8">
    <location>
        <begin position="312"/>
        <end position="330"/>
    </location>
</feature>
<feature type="domain" description="Glycosyltransferase RgtA/B/C/D-like" evidence="9">
    <location>
        <begin position="140"/>
        <end position="270"/>
    </location>
</feature>
<gene>
    <name evidence="10" type="ORF">NIES2135_51820</name>
</gene>
<evidence type="ECO:0000313" key="10">
    <source>
        <dbReference type="EMBL" id="BAY58309.1"/>
    </source>
</evidence>
<dbReference type="InterPro" id="IPR038731">
    <property type="entry name" value="RgtA/B/C-like"/>
</dbReference>
<keyword evidence="7 8" id="KW-0472">Membrane</keyword>
<dbReference type="GO" id="GO:0016763">
    <property type="term" value="F:pentosyltransferase activity"/>
    <property type="evidence" value="ECO:0007669"/>
    <property type="project" value="TreeGrafter"/>
</dbReference>
<evidence type="ECO:0000259" key="9">
    <source>
        <dbReference type="Pfam" id="PF13231"/>
    </source>
</evidence>
<keyword evidence="5 8" id="KW-0812">Transmembrane</keyword>
<feature type="transmembrane region" description="Helical" evidence="8">
    <location>
        <begin position="368"/>
        <end position="387"/>
    </location>
</feature>
<keyword evidence="3" id="KW-0328">Glycosyltransferase</keyword>
<feature type="transmembrane region" description="Helical" evidence="8">
    <location>
        <begin position="286"/>
        <end position="306"/>
    </location>
</feature>
<accession>A0A1Z4JNH4</accession>
<dbReference type="Pfam" id="PF13231">
    <property type="entry name" value="PMT_2"/>
    <property type="match status" value="1"/>
</dbReference>
<evidence type="ECO:0000256" key="8">
    <source>
        <dbReference type="SAM" id="Phobius"/>
    </source>
</evidence>
<sequence>MSIKWQSLLDAQRFKLKDSWLIFFACLLVYSWSAKGIVNYQALASPDSIPNSLLAFNWLFNGRLDFDNFRQGIYYNGGLPPYFFWESKSAHLVSVYPIGPAIVSFPIYVCFALLLWISHGFQSIEITSAAFSDTRLLLERFAAAIIASFAVALFYQLSRLKFERSVALISAFIYAFATHHWVINSQALWQHGSTNLVLIAVMLCFFKANRDPTTKSLLLLNAGILGGLMLGIRPTNLVFLLSIVVYAIALYRRQAFFTVLGLSSALISIAWNLYYFKSFTGGYGTFSNLFTLTFEQFIAGFTGLLFSPSRGLFVYSPILVLAIPGFIQIFRRWKQKDEKLLILLFLSCIPLLLQYCLFRMWWAGASYGYRFLTDLLPILCFSVNYAIADALSRRKLLNLKILIVSGLLTFSVFVQVVGVFGACFWDGIPTVIEYDPFSSKLTDAEGKLWQYPDSQIERHAHSLMFRITHPTRQPNYTSGLAGQILQLRDAEKNPLPDTLSIPVGGKIRVRAIVQNTGTSRWFGYQTGASHLGEARVRVLFTDILKQNVAEYRLFISGQPRRGKTAEAIGDITFPSKPGTYTLRFSLIAEGVSEMPTHLPQSTQAIEATVTSIDQRY</sequence>
<keyword evidence="4" id="KW-0808">Transferase</keyword>
<keyword evidence="2" id="KW-1003">Cell membrane</keyword>
<name>A0A1Z4JNH4_LEPBY</name>
<evidence type="ECO:0000256" key="2">
    <source>
        <dbReference type="ARBA" id="ARBA00022475"/>
    </source>
</evidence>
<proteinExistence type="predicted"/>
<reference evidence="10 11" key="1">
    <citation type="submission" date="2017-06" db="EMBL/GenBank/DDBJ databases">
        <title>Genome sequencing of cyanobaciteial culture collection at National Institute for Environmental Studies (NIES).</title>
        <authorList>
            <person name="Hirose Y."/>
            <person name="Shimura Y."/>
            <person name="Fujisawa T."/>
            <person name="Nakamura Y."/>
            <person name="Kawachi M."/>
        </authorList>
    </citation>
    <scope>NUCLEOTIDE SEQUENCE [LARGE SCALE GENOMIC DNA]</scope>
    <source>
        <strain evidence="10 11">NIES-2135</strain>
    </source>
</reference>
<evidence type="ECO:0000256" key="5">
    <source>
        <dbReference type="ARBA" id="ARBA00022692"/>
    </source>
</evidence>
<evidence type="ECO:0000256" key="3">
    <source>
        <dbReference type="ARBA" id="ARBA00022676"/>
    </source>
</evidence>
<dbReference type="InterPro" id="IPR050297">
    <property type="entry name" value="LipidA_mod_glycosyltrf_83"/>
</dbReference>
<comment type="subcellular location">
    <subcellularLocation>
        <location evidence="1">Cell membrane</location>
        <topology evidence="1">Multi-pass membrane protein</topology>
    </subcellularLocation>
</comment>
<feature type="transmembrane region" description="Helical" evidence="8">
    <location>
        <begin position="255"/>
        <end position="274"/>
    </location>
</feature>
<feature type="transmembrane region" description="Helical" evidence="8">
    <location>
        <begin position="20"/>
        <end position="38"/>
    </location>
</feature>
<feature type="transmembrane region" description="Helical" evidence="8">
    <location>
        <begin position="399"/>
        <end position="422"/>
    </location>
</feature>
<dbReference type="GO" id="GO:0009103">
    <property type="term" value="P:lipopolysaccharide biosynthetic process"/>
    <property type="evidence" value="ECO:0007669"/>
    <property type="project" value="UniProtKB-ARBA"/>
</dbReference>
<evidence type="ECO:0000313" key="11">
    <source>
        <dbReference type="Proteomes" id="UP000217895"/>
    </source>
</evidence>
<keyword evidence="11" id="KW-1185">Reference proteome</keyword>
<evidence type="ECO:0000256" key="1">
    <source>
        <dbReference type="ARBA" id="ARBA00004651"/>
    </source>
</evidence>
<dbReference type="AlphaFoldDB" id="A0A1Z4JNH4"/>